<evidence type="ECO:0000256" key="6">
    <source>
        <dbReference type="ARBA" id="ARBA00023136"/>
    </source>
</evidence>
<keyword evidence="10" id="KW-1185">Reference proteome</keyword>
<dbReference type="CDD" id="cd01127">
    <property type="entry name" value="TrwB_TraG_TraD_VirD4"/>
    <property type="match status" value="1"/>
</dbReference>
<dbReference type="PANTHER" id="PTHR37937:SF1">
    <property type="entry name" value="CONJUGATIVE TRANSFER: DNA TRANSPORT"/>
    <property type="match status" value="1"/>
</dbReference>
<name>A0ABZ3EYK6_9FIRM</name>
<evidence type="ECO:0000313" key="9">
    <source>
        <dbReference type="EMBL" id="XAH75326.1"/>
    </source>
</evidence>
<dbReference type="NCBIfam" id="NF045973">
    <property type="entry name" value="conju_CD1115"/>
    <property type="match status" value="1"/>
</dbReference>
<dbReference type="PANTHER" id="PTHR37937">
    <property type="entry name" value="CONJUGATIVE TRANSFER: DNA TRANSPORT"/>
    <property type="match status" value="1"/>
</dbReference>
<dbReference type="Pfam" id="PF02534">
    <property type="entry name" value="T4SS-DNA_transf"/>
    <property type="match status" value="1"/>
</dbReference>
<keyword evidence="4 8" id="KW-0812">Transmembrane</keyword>
<evidence type="ECO:0000256" key="5">
    <source>
        <dbReference type="ARBA" id="ARBA00022989"/>
    </source>
</evidence>
<evidence type="ECO:0000256" key="3">
    <source>
        <dbReference type="ARBA" id="ARBA00022475"/>
    </source>
</evidence>
<evidence type="ECO:0000256" key="2">
    <source>
        <dbReference type="ARBA" id="ARBA00008806"/>
    </source>
</evidence>
<dbReference type="InterPro" id="IPR027417">
    <property type="entry name" value="P-loop_NTPase"/>
</dbReference>
<comment type="similarity">
    <text evidence="2">Belongs to the VirD4/TraG family.</text>
</comment>
<keyword evidence="6 8" id="KW-0472">Membrane</keyword>
<evidence type="ECO:0000313" key="10">
    <source>
        <dbReference type="Proteomes" id="UP001451571"/>
    </source>
</evidence>
<accession>A0ABZ3EYK6</accession>
<dbReference type="SUPFAM" id="SSF52540">
    <property type="entry name" value="P-loop containing nucleoside triphosphate hydrolases"/>
    <property type="match status" value="1"/>
</dbReference>
<sequence length="763" mass="86143">MKKKEKLILGSIIIGLGTIFNLFFTAALHGLLSHRVRTLTLLPLWDCIAGLFTQRQQLLLFLSFEGFLCLCCVLFWVQNNRPYQSELVQVAEDIFTPAPVGQYQHGSARWLREEEKGKVFGTQIIHPANPIIRKLLDTGFDDLPFVKKSENEDMLLEQVETGQGTAAQDKPAAPPVPINPKEEKEELIQDEGFETVDYDLAAAHLTKEQPQDTPAVPQDKPKQEKEKADPYKLFDEGGIVVGTEKISSKELGEPSERLYYIPDDTHTLTIGATRSGKTRCLVIQSICMLGLAGESQIISDPKAELFHYTSTFLKKLGYEVICLDFKNPEKSTRYNLLQPVIDAVNKGDMERAEMYAWDITNILVGDDVSNEKIWENGEKSTIAAAILCVVADNKKRPEYQNLTNVYWFIAEMSKSVGGKTPMSEYMKKLPSSHPARALMSIAEVAPSRTKGSFDTSALTTLRLFTSRSVYAVTHKSDYNISEIGQKKQALFMILPDEKTTYYPIASLMVSQLYELLVRQSDQRGGRLERRVNFVLDEFGNFTKLNDFPNKLTVAGGRGCRFNLYLQSFEQLSLKYDKETAAIVKSNCQTWIYLQADDKETLQEVCDKLGKYTTSAYQLSSQHGRYVNPSSSHSISLVARELLTTDEIRRIQRPAQIVISRSHPAMMNAPDLSQWYFNQMCGLGGKEHNRLVREAREAARPVLSKMTGDIPLWNIWVYYAKDLQMKEAQQKSQAFASQMGAIFSEKGFRKGGSKHNEKEDGTDD</sequence>
<dbReference type="RefSeq" id="WP_342758891.1">
    <property type="nucleotide sequence ID" value="NZ_CP146256.1"/>
</dbReference>
<feature type="transmembrane region" description="Helical" evidence="8">
    <location>
        <begin position="7"/>
        <end position="28"/>
    </location>
</feature>
<dbReference type="InterPro" id="IPR003688">
    <property type="entry name" value="TraG/VirD4"/>
</dbReference>
<feature type="region of interest" description="Disordered" evidence="7">
    <location>
        <begin position="205"/>
        <end position="227"/>
    </location>
</feature>
<dbReference type="Gene3D" id="3.40.50.300">
    <property type="entry name" value="P-loop containing nucleotide triphosphate hydrolases"/>
    <property type="match status" value="1"/>
</dbReference>
<keyword evidence="5 8" id="KW-1133">Transmembrane helix</keyword>
<evidence type="ECO:0000256" key="1">
    <source>
        <dbReference type="ARBA" id="ARBA00004651"/>
    </source>
</evidence>
<dbReference type="InterPro" id="IPR051539">
    <property type="entry name" value="T4SS-coupling_protein"/>
</dbReference>
<comment type="subcellular location">
    <subcellularLocation>
        <location evidence="1">Cell membrane</location>
        <topology evidence="1">Multi-pass membrane protein</topology>
    </subcellularLocation>
</comment>
<proteinExistence type="inferred from homology"/>
<keyword evidence="3" id="KW-1003">Cell membrane</keyword>
<protein>
    <submittedName>
        <fullName evidence="9">Type IV secretory system conjugative DNA transfer family protein</fullName>
    </submittedName>
</protein>
<evidence type="ECO:0000256" key="4">
    <source>
        <dbReference type="ARBA" id="ARBA00022692"/>
    </source>
</evidence>
<dbReference type="EMBL" id="CP146256">
    <property type="protein sequence ID" value="XAH75326.1"/>
    <property type="molecule type" value="Genomic_DNA"/>
</dbReference>
<gene>
    <name evidence="9" type="ORF">V6984_06105</name>
</gene>
<organism evidence="9 10">
    <name type="scientific">Kineothrix sedimenti</name>
    <dbReference type="NCBI Taxonomy" id="3123317"/>
    <lineage>
        <taxon>Bacteria</taxon>
        <taxon>Bacillati</taxon>
        <taxon>Bacillota</taxon>
        <taxon>Clostridia</taxon>
        <taxon>Lachnospirales</taxon>
        <taxon>Lachnospiraceae</taxon>
        <taxon>Kineothrix</taxon>
    </lineage>
</organism>
<evidence type="ECO:0000256" key="7">
    <source>
        <dbReference type="SAM" id="MobiDB-lite"/>
    </source>
</evidence>
<evidence type="ECO:0000256" key="8">
    <source>
        <dbReference type="SAM" id="Phobius"/>
    </source>
</evidence>
<reference evidence="9 10" key="1">
    <citation type="submission" date="2024-02" db="EMBL/GenBank/DDBJ databases">
        <title>Bacterial strain from lacustrine sediment.</title>
        <authorList>
            <person name="Petit C."/>
            <person name="Fadhlaoui K."/>
        </authorList>
    </citation>
    <scope>NUCLEOTIDE SEQUENCE [LARGE SCALE GENOMIC DNA]</scope>
    <source>
        <strain evidence="9 10">IPX-CK</strain>
    </source>
</reference>
<dbReference type="Proteomes" id="UP001451571">
    <property type="component" value="Chromosome"/>
</dbReference>